<name>A0A2J8B4J5_9FIRM</name>
<dbReference type="GO" id="GO:0000166">
    <property type="term" value="F:nucleotide binding"/>
    <property type="evidence" value="ECO:0007669"/>
    <property type="project" value="UniProtKB-KW"/>
</dbReference>
<evidence type="ECO:0000256" key="9">
    <source>
        <dbReference type="ARBA" id="ARBA00022679"/>
    </source>
</evidence>
<comment type="function">
    <text evidence="2">Purine salvage pathway enzyme that catalyzes the transfer of the ribosyl-5-phosphate group from 5-phospho-alpha-D-ribose 1-diphosphate (PRPP) to the N9 position of the 6-oxopurines hypoxanthine and guanine to form the corresponding ribonucleotides IMP (inosine 5'-monophosphate) and GMP (guanosine 5'-monophosphate), with the release of PPi.</text>
</comment>
<dbReference type="GO" id="GO:0004422">
    <property type="term" value="F:hypoxanthine phosphoribosyltransferase activity"/>
    <property type="evidence" value="ECO:0007669"/>
    <property type="project" value="InterPro"/>
</dbReference>
<evidence type="ECO:0000256" key="11">
    <source>
        <dbReference type="ARBA" id="ARBA00022726"/>
    </source>
</evidence>
<dbReference type="InterPro" id="IPR000836">
    <property type="entry name" value="PRTase_dom"/>
</dbReference>
<dbReference type="OMA" id="YQAYEIS"/>
<comment type="caution">
    <text evidence="18">The sequence shown here is derived from an EMBL/GenBank/DDBJ whole genome shotgun (WGS) entry which is preliminary data.</text>
</comment>
<dbReference type="GO" id="GO:0052657">
    <property type="term" value="F:guanine phosphoribosyltransferase activity"/>
    <property type="evidence" value="ECO:0007669"/>
    <property type="project" value="UniProtKB-ARBA"/>
</dbReference>
<reference evidence="19" key="1">
    <citation type="submission" date="2017-04" db="EMBL/GenBank/DDBJ databases">
        <authorList>
            <person name="Bumgarner R.E."/>
            <person name="Fredricks D.N."/>
            <person name="Srinivasan S."/>
        </authorList>
    </citation>
    <scope>NUCLEOTIDE SEQUENCE [LARGE SCALE GENOMIC DNA]</scope>
    <source>
        <strain evidence="19">KA00405</strain>
    </source>
</reference>
<dbReference type="GO" id="GO:0032263">
    <property type="term" value="P:GMP salvage"/>
    <property type="evidence" value="ECO:0007669"/>
    <property type="project" value="TreeGrafter"/>
</dbReference>
<gene>
    <name evidence="18" type="ORF">B7R76_02110</name>
</gene>
<evidence type="ECO:0000256" key="16">
    <source>
        <dbReference type="RuleBase" id="RU364099"/>
    </source>
</evidence>
<evidence type="ECO:0000256" key="14">
    <source>
        <dbReference type="ARBA" id="ARBA00048811"/>
    </source>
</evidence>
<keyword evidence="9 16" id="KW-0808">Transferase</keyword>
<dbReference type="SUPFAM" id="SSF53271">
    <property type="entry name" value="PRTase-like"/>
    <property type="match status" value="1"/>
</dbReference>
<dbReference type="GO" id="GO:0005829">
    <property type="term" value="C:cytosol"/>
    <property type="evidence" value="ECO:0007669"/>
    <property type="project" value="TreeGrafter"/>
</dbReference>
<keyword evidence="7 16" id="KW-0963">Cytoplasm</keyword>
<evidence type="ECO:0000313" key="19">
    <source>
        <dbReference type="Proteomes" id="UP000236394"/>
    </source>
</evidence>
<keyword evidence="13 16" id="KW-0460">Magnesium</keyword>
<evidence type="ECO:0000256" key="2">
    <source>
        <dbReference type="ARBA" id="ARBA00002049"/>
    </source>
</evidence>
<dbReference type="Gene3D" id="3.40.50.2020">
    <property type="match status" value="1"/>
</dbReference>
<evidence type="ECO:0000256" key="4">
    <source>
        <dbReference type="ARBA" id="ARBA00004669"/>
    </source>
</evidence>
<evidence type="ECO:0000256" key="12">
    <source>
        <dbReference type="ARBA" id="ARBA00022741"/>
    </source>
</evidence>
<dbReference type="AlphaFoldDB" id="A0A2J8B4J5"/>
<dbReference type="PANTHER" id="PTHR43340:SF1">
    <property type="entry name" value="HYPOXANTHINE PHOSPHORIBOSYLTRANSFERASE"/>
    <property type="match status" value="1"/>
</dbReference>
<dbReference type="GO" id="GO:0046100">
    <property type="term" value="P:hypoxanthine metabolic process"/>
    <property type="evidence" value="ECO:0007669"/>
    <property type="project" value="TreeGrafter"/>
</dbReference>
<dbReference type="InterPro" id="IPR050408">
    <property type="entry name" value="HGPRT"/>
</dbReference>
<dbReference type="CDD" id="cd06223">
    <property type="entry name" value="PRTases_typeI"/>
    <property type="match status" value="1"/>
</dbReference>
<dbReference type="Proteomes" id="UP000236394">
    <property type="component" value="Unassembled WGS sequence"/>
</dbReference>
<dbReference type="GO" id="GO:0006178">
    <property type="term" value="P:guanine salvage"/>
    <property type="evidence" value="ECO:0007669"/>
    <property type="project" value="TreeGrafter"/>
</dbReference>
<proteinExistence type="inferred from homology"/>
<keyword evidence="8 16" id="KW-0328">Glycosyltransferase</keyword>
<comment type="cofactor">
    <cofactor evidence="1 16">
        <name>Mg(2+)</name>
        <dbReference type="ChEBI" id="CHEBI:18420"/>
    </cofactor>
</comment>
<accession>A0A2J8B4J5</accession>
<dbReference type="GO" id="GO:0000287">
    <property type="term" value="F:magnesium ion binding"/>
    <property type="evidence" value="ECO:0007669"/>
    <property type="project" value="TreeGrafter"/>
</dbReference>
<keyword evidence="10 16" id="KW-0479">Metal-binding</keyword>
<evidence type="ECO:0000259" key="17">
    <source>
        <dbReference type="Pfam" id="PF00156"/>
    </source>
</evidence>
<feature type="domain" description="Phosphoribosyltransferase" evidence="17">
    <location>
        <begin position="15"/>
        <end position="160"/>
    </location>
</feature>
<comment type="similarity">
    <text evidence="6 16">Belongs to the purine/pyrimidine phosphoribosyltransferase family.</text>
</comment>
<comment type="catalytic activity">
    <reaction evidence="15">
        <text>IMP + diphosphate = hypoxanthine + 5-phospho-alpha-D-ribose 1-diphosphate</text>
        <dbReference type="Rhea" id="RHEA:17973"/>
        <dbReference type="ChEBI" id="CHEBI:17368"/>
        <dbReference type="ChEBI" id="CHEBI:33019"/>
        <dbReference type="ChEBI" id="CHEBI:58017"/>
        <dbReference type="ChEBI" id="CHEBI:58053"/>
        <dbReference type="EC" id="2.4.2.8"/>
    </reaction>
    <physiologicalReaction direction="right-to-left" evidence="15">
        <dbReference type="Rhea" id="RHEA:17975"/>
    </physiologicalReaction>
</comment>
<keyword evidence="11 16" id="KW-0660">Purine salvage</keyword>
<evidence type="ECO:0000256" key="10">
    <source>
        <dbReference type="ARBA" id="ARBA00022723"/>
    </source>
</evidence>
<protein>
    <recommendedName>
        <fullName evidence="16">Hypoxanthine phosphoribosyltransferase</fullName>
        <ecNumber evidence="16">2.4.2.8</ecNumber>
    </recommendedName>
</protein>
<dbReference type="FunFam" id="3.40.50.2020:FF:000006">
    <property type="entry name" value="Hypoxanthine phosphoribosyltransferase"/>
    <property type="match status" value="1"/>
</dbReference>
<sequence>MARVVTEKTFITKAEIAAMVKRLGKQITEDYRGEKILLICALKGAFMFMADLVREIDLPLRVDFMAISSYGNGTESSGVVKILKDCDVNITGCHVIIVEDIVDSGLTMKKLMEMLSTRNPASLELCAAFNKPARRKTDVNPKYIGMNVADEFIVGYGLDFEDYYRNIPEVCILQEEEN</sequence>
<evidence type="ECO:0000256" key="5">
    <source>
        <dbReference type="ARBA" id="ARBA00004676"/>
    </source>
</evidence>
<organism evidence="18 19">
    <name type="scientific">Mageeibacillus indolicus</name>
    <dbReference type="NCBI Taxonomy" id="884684"/>
    <lineage>
        <taxon>Bacteria</taxon>
        <taxon>Bacillati</taxon>
        <taxon>Bacillota</taxon>
        <taxon>Clostridia</taxon>
        <taxon>Eubacteriales</taxon>
        <taxon>Oscillospiraceae</taxon>
        <taxon>Mageeibacillus</taxon>
    </lineage>
</organism>
<dbReference type="InterPro" id="IPR029057">
    <property type="entry name" value="PRTase-like"/>
</dbReference>
<evidence type="ECO:0000256" key="15">
    <source>
        <dbReference type="ARBA" id="ARBA00049402"/>
    </source>
</evidence>
<dbReference type="InterPro" id="IPR005904">
    <property type="entry name" value="Hxn_phspho_trans"/>
</dbReference>
<dbReference type="GO" id="GO:0032264">
    <property type="term" value="P:IMP salvage"/>
    <property type="evidence" value="ECO:0007669"/>
    <property type="project" value="UniProtKB-UniPathway"/>
</dbReference>
<dbReference type="EC" id="2.4.2.8" evidence="16"/>
<dbReference type="NCBIfam" id="TIGR01203">
    <property type="entry name" value="HGPRTase"/>
    <property type="match status" value="1"/>
</dbReference>
<keyword evidence="12 16" id="KW-0547">Nucleotide-binding</keyword>
<comment type="pathway">
    <text evidence="5">Purine metabolism; GMP biosynthesis via salvage pathway; GMP from guanine: step 1/1.</text>
</comment>
<evidence type="ECO:0000256" key="8">
    <source>
        <dbReference type="ARBA" id="ARBA00022676"/>
    </source>
</evidence>
<evidence type="ECO:0000256" key="1">
    <source>
        <dbReference type="ARBA" id="ARBA00001946"/>
    </source>
</evidence>
<evidence type="ECO:0000256" key="6">
    <source>
        <dbReference type="ARBA" id="ARBA00008391"/>
    </source>
</evidence>
<dbReference type="Pfam" id="PF00156">
    <property type="entry name" value="Pribosyltran"/>
    <property type="match status" value="1"/>
</dbReference>
<evidence type="ECO:0000313" key="18">
    <source>
        <dbReference type="EMBL" id="PNH19699.1"/>
    </source>
</evidence>
<comment type="subcellular location">
    <subcellularLocation>
        <location evidence="3 16">Cytoplasm</location>
    </subcellularLocation>
</comment>
<dbReference type="UniPathway" id="UPA00591">
    <property type="reaction ID" value="UER00648"/>
</dbReference>
<comment type="pathway">
    <text evidence="4 16">Purine metabolism; IMP biosynthesis via salvage pathway; IMP from hypoxanthine: step 1/1.</text>
</comment>
<evidence type="ECO:0000256" key="13">
    <source>
        <dbReference type="ARBA" id="ARBA00022842"/>
    </source>
</evidence>
<comment type="catalytic activity">
    <reaction evidence="14">
        <text>GMP + diphosphate = guanine + 5-phospho-alpha-D-ribose 1-diphosphate</text>
        <dbReference type="Rhea" id="RHEA:25424"/>
        <dbReference type="ChEBI" id="CHEBI:16235"/>
        <dbReference type="ChEBI" id="CHEBI:33019"/>
        <dbReference type="ChEBI" id="CHEBI:58017"/>
        <dbReference type="ChEBI" id="CHEBI:58115"/>
        <dbReference type="EC" id="2.4.2.8"/>
    </reaction>
    <physiologicalReaction direction="right-to-left" evidence="14">
        <dbReference type="Rhea" id="RHEA:25426"/>
    </physiologicalReaction>
</comment>
<dbReference type="RefSeq" id="WP_012993400.1">
    <property type="nucleotide sequence ID" value="NZ_NBZD01000001.1"/>
</dbReference>
<dbReference type="EMBL" id="NBZD01000001">
    <property type="protein sequence ID" value="PNH19699.1"/>
    <property type="molecule type" value="Genomic_DNA"/>
</dbReference>
<evidence type="ECO:0000256" key="7">
    <source>
        <dbReference type="ARBA" id="ARBA00022490"/>
    </source>
</evidence>
<evidence type="ECO:0000256" key="3">
    <source>
        <dbReference type="ARBA" id="ARBA00004496"/>
    </source>
</evidence>
<dbReference type="GO" id="GO:0006166">
    <property type="term" value="P:purine ribonucleoside salvage"/>
    <property type="evidence" value="ECO:0007669"/>
    <property type="project" value="UniProtKB-KW"/>
</dbReference>
<dbReference type="PANTHER" id="PTHR43340">
    <property type="entry name" value="HYPOXANTHINE-GUANINE PHOSPHORIBOSYLTRANSFERASE"/>
    <property type="match status" value="1"/>
</dbReference>